<keyword evidence="2" id="KW-1133">Transmembrane helix</keyword>
<feature type="transmembrane region" description="Helical" evidence="2">
    <location>
        <begin position="271"/>
        <end position="288"/>
    </location>
</feature>
<dbReference type="OrthoDB" id="7584858at2"/>
<feature type="transmembrane region" description="Helical" evidence="2">
    <location>
        <begin position="186"/>
        <end position="210"/>
    </location>
</feature>
<feature type="domain" description="Inositolphosphotransferase Aur1/Ipt1" evidence="3">
    <location>
        <begin position="125"/>
        <end position="309"/>
    </location>
</feature>
<comment type="caution">
    <text evidence="4">The sequence shown here is derived from an EMBL/GenBank/DDBJ whole genome shotgun (WGS) entry which is preliminary data.</text>
</comment>
<feature type="transmembrane region" description="Helical" evidence="2">
    <location>
        <begin position="245"/>
        <end position="264"/>
    </location>
</feature>
<feature type="transmembrane region" description="Helical" evidence="2">
    <location>
        <begin position="91"/>
        <end position="112"/>
    </location>
</feature>
<gene>
    <name evidence="4" type="ORF">C5689_04010</name>
</gene>
<evidence type="ECO:0000256" key="2">
    <source>
        <dbReference type="SAM" id="Phobius"/>
    </source>
</evidence>
<keyword evidence="2" id="KW-0472">Membrane</keyword>
<dbReference type="Proteomes" id="UP000245137">
    <property type="component" value="Unassembled WGS sequence"/>
</dbReference>
<dbReference type="Pfam" id="PF14378">
    <property type="entry name" value="PAP2_3"/>
    <property type="match status" value="1"/>
</dbReference>
<reference evidence="4 5" key="1">
    <citation type="journal article" date="2018" name="Appl. Microbiol. Biotechnol.">
        <title>Co-cultivation of the strictly anaerobic methanogen Methanosarcina barkeri with aerobic methanotrophs in an oxygen-limited membrane bioreactor.</title>
        <authorList>
            <person name="In 't Zandt M.H."/>
            <person name="van den Bosch T.J.M."/>
            <person name="Rijkers R."/>
            <person name="van Kessel M.A.H.J."/>
            <person name="Jetten M.S.M."/>
            <person name="Welte C.U."/>
        </authorList>
    </citation>
    <scope>NUCLEOTIDE SEQUENCE [LARGE SCALE GENOMIC DNA]</scope>
    <source>
        <strain evidence="4 5">DSM 17706</strain>
    </source>
</reference>
<keyword evidence="5" id="KW-1185">Reference proteome</keyword>
<proteinExistence type="predicted"/>
<dbReference type="RefSeq" id="WP_108915982.1">
    <property type="nucleotide sequence ID" value="NZ_BGJY01000006.1"/>
</dbReference>
<name>A0A2U1SUM0_METSR</name>
<evidence type="ECO:0000313" key="4">
    <source>
        <dbReference type="EMBL" id="PWB95310.1"/>
    </source>
</evidence>
<sequence>MYSTLICNSLHVSCRFCDICLDHLRLRFVVVPFAAVRLGLALMASACVGAKATGLTLPSVPDLSLFLGAIVALDVYCRFASPSLVSRAAPIFVYSMIYLVATSLAGAFASYATQRLAMPLQDELFLSLDRWLGVDWLAFVHYIDDRPVLAEWLRKAYASMAIQIVAPALLLAVLERIDELRVYLLSYAIALTATIVIAAVLPASSAVTLVDNSMFHELRFAGRTPLDHLARLREAGPLDFTNSGIGGLVSFPSFHAVVGALTPLSLRSVRPVFYVLCLVDAGLMVGTVTDGGHYVVDPIGGIAVAYLSYRMAQSIESRRRRSSPIVEAHGARAAHLSPPSAGRASAVA</sequence>
<feature type="transmembrane region" description="Helical" evidence="2">
    <location>
        <begin position="156"/>
        <end position="174"/>
    </location>
</feature>
<dbReference type="GO" id="GO:0016020">
    <property type="term" value="C:membrane"/>
    <property type="evidence" value="ECO:0007669"/>
    <property type="project" value="UniProtKB-SubCell"/>
</dbReference>
<dbReference type="InterPro" id="IPR026841">
    <property type="entry name" value="Aur1/Ipt1"/>
</dbReference>
<dbReference type="AlphaFoldDB" id="A0A2U1SUM0"/>
<protein>
    <recommendedName>
        <fullName evidence="3">Inositolphosphotransferase Aur1/Ipt1 domain-containing protein</fullName>
    </recommendedName>
</protein>
<evidence type="ECO:0000259" key="3">
    <source>
        <dbReference type="Pfam" id="PF14378"/>
    </source>
</evidence>
<evidence type="ECO:0000313" key="5">
    <source>
        <dbReference type="Proteomes" id="UP000245137"/>
    </source>
</evidence>
<feature type="transmembrane region" description="Helical" evidence="2">
    <location>
        <begin position="28"/>
        <end position="51"/>
    </location>
</feature>
<feature type="region of interest" description="Disordered" evidence="1">
    <location>
        <begin position="328"/>
        <end position="348"/>
    </location>
</feature>
<keyword evidence="2" id="KW-0812">Transmembrane</keyword>
<evidence type="ECO:0000256" key="1">
    <source>
        <dbReference type="SAM" id="MobiDB-lite"/>
    </source>
</evidence>
<feature type="transmembrane region" description="Helical" evidence="2">
    <location>
        <begin position="294"/>
        <end position="312"/>
    </location>
</feature>
<dbReference type="EMBL" id="PUIV01000003">
    <property type="protein sequence ID" value="PWB95310.1"/>
    <property type="molecule type" value="Genomic_DNA"/>
</dbReference>
<accession>A0A2U1SUM0</accession>
<feature type="transmembrane region" description="Helical" evidence="2">
    <location>
        <begin position="63"/>
        <end position="79"/>
    </location>
</feature>
<organism evidence="4 5">
    <name type="scientific">Methylosinus sporium</name>
    <dbReference type="NCBI Taxonomy" id="428"/>
    <lineage>
        <taxon>Bacteria</taxon>
        <taxon>Pseudomonadati</taxon>
        <taxon>Pseudomonadota</taxon>
        <taxon>Alphaproteobacteria</taxon>
        <taxon>Hyphomicrobiales</taxon>
        <taxon>Methylocystaceae</taxon>
        <taxon>Methylosinus</taxon>
    </lineage>
</organism>